<evidence type="ECO:0000313" key="23">
    <source>
        <dbReference type="Proteomes" id="UP000663760"/>
    </source>
</evidence>
<evidence type="ECO:0000256" key="4">
    <source>
        <dbReference type="ARBA" id="ARBA00022553"/>
    </source>
</evidence>
<dbReference type="Proteomes" id="UP000663760">
    <property type="component" value="Chromosome 17"/>
</dbReference>
<dbReference type="InterPro" id="IPR017441">
    <property type="entry name" value="Protein_kinase_ATP_BS"/>
</dbReference>
<evidence type="ECO:0000256" key="17">
    <source>
        <dbReference type="ARBA" id="ARBA00048679"/>
    </source>
</evidence>
<evidence type="ECO:0000256" key="3">
    <source>
        <dbReference type="ARBA" id="ARBA00022527"/>
    </source>
</evidence>
<dbReference type="PANTHER" id="PTHR45631">
    <property type="entry name" value="OS07G0107800 PROTEIN-RELATED"/>
    <property type="match status" value="1"/>
</dbReference>
<dbReference type="InterPro" id="IPR032675">
    <property type="entry name" value="LRR_dom_sf"/>
</dbReference>
<dbReference type="FunFam" id="1.10.510.10:FF:000146">
    <property type="entry name" value="LRR receptor-like serine/threonine-protein kinase IOS1"/>
    <property type="match status" value="1"/>
</dbReference>
<dbReference type="Gene3D" id="1.10.510.10">
    <property type="entry name" value="Transferase(Phosphotransferase) domain 1"/>
    <property type="match status" value="1"/>
</dbReference>
<proteinExistence type="predicted"/>
<dbReference type="SUPFAM" id="SSF56112">
    <property type="entry name" value="Protein kinase-like (PK-like)"/>
    <property type="match status" value="1"/>
</dbReference>
<dbReference type="PRINTS" id="PR00019">
    <property type="entry name" value="LEURICHRPT"/>
</dbReference>
<evidence type="ECO:0000313" key="22">
    <source>
        <dbReference type="EMBL" id="CAA7410057.1"/>
    </source>
</evidence>
<dbReference type="PANTHER" id="PTHR45631:SF202">
    <property type="entry name" value="SENESCENCE-INDUCED RECEPTOR-LIKE SERINE_THREONINE-PROTEIN KINASE"/>
    <property type="match status" value="1"/>
</dbReference>
<dbReference type="Pfam" id="PF00560">
    <property type="entry name" value="LRR_1"/>
    <property type="match status" value="2"/>
</dbReference>
<keyword evidence="7 19" id="KW-0812">Transmembrane</keyword>
<organism evidence="22 23">
    <name type="scientific">Spirodela intermedia</name>
    <name type="common">Intermediate duckweed</name>
    <dbReference type="NCBI Taxonomy" id="51605"/>
    <lineage>
        <taxon>Eukaryota</taxon>
        <taxon>Viridiplantae</taxon>
        <taxon>Streptophyta</taxon>
        <taxon>Embryophyta</taxon>
        <taxon>Tracheophyta</taxon>
        <taxon>Spermatophyta</taxon>
        <taxon>Magnoliopsida</taxon>
        <taxon>Liliopsida</taxon>
        <taxon>Araceae</taxon>
        <taxon>Lemnoideae</taxon>
        <taxon>Spirodela</taxon>
    </lineage>
</organism>
<dbReference type="InterPro" id="IPR011009">
    <property type="entry name" value="Kinase-like_dom_sf"/>
</dbReference>
<dbReference type="AlphaFoldDB" id="A0A7I8LJ44"/>
<evidence type="ECO:0000256" key="5">
    <source>
        <dbReference type="ARBA" id="ARBA00022614"/>
    </source>
</evidence>
<evidence type="ECO:0000256" key="1">
    <source>
        <dbReference type="ARBA" id="ARBA00004162"/>
    </source>
</evidence>
<accession>A0A7I8LJ44</accession>
<feature type="domain" description="Protein kinase" evidence="21">
    <location>
        <begin position="576"/>
        <end position="850"/>
    </location>
</feature>
<keyword evidence="10 18" id="KW-0547">Nucleotide-binding</keyword>
<feature type="transmembrane region" description="Helical" evidence="19">
    <location>
        <begin position="510"/>
        <end position="533"/>
    </location>
</feature>
<evidence type="ECO:0000256" key="11">
    <source>
        <dbReference type="ARBA" id="ARBA00022777"/>
    </source>
</evidence>
<protein>
    <recommendedName>
        <fullName evidence="2">non-specific serine/threonine protein kinase</fullName>
        <ecNumber evidence="2">2.7.11.1</ecNumber>
    </recommendedName>
</protein>
<dbReference type="GO" id="GO:0005886">
    <property type="term" value="C:plasma membrane"/>
    <property type="evidence" value="ECO:0007669"/>
    <property type="project" value="UniProtKB-SubCell"/>
</dbReference>
<keyword evidence="4" id="KW-0597">Phosphoprotein</keyword>
<dbReference type="Pfam" id="PF07714">
    <property type="entry name" value="PK_Tyr_Ser-Thr"/>
    <property type="match status" value="1"/>
</dbReference>
<comment type="catalytic activity">
    <reaction evidence="17">
        <text>L-seryl-[protein] + ATP = O-phospho-L-seryl-[protein] + ADP + H(+)</text>
        <dbReference type="Rhea" id="RHEA:17989"/>
        <dbReference type="Rhea" id="RHEA-COMP:9863"/>
        <dbReference type="Rhea" id="RHEA-COMP:11604"/>
        <dbReference type="ChEBI" id="CHEBI:15378"/>
        <dbReference type="ChEBI" id="CHEBI:29999"/>
        <dbReference type="ChEBI" id="CHEBI:30616"/>
        <dbReference type="ChEBI" id="CHEBI:83421"/>
        <dbReference type="ChEBI" id="CHEBI:456216"/>
        <dbReference type="EC" id="2.7.11.1"/>
    </reaction>
</comment>
<keyword evidence="12 18" id="KW-0067">ATP-binding</keyword>
<evidence type="ECO:0000256" key="6">
    <source>
        <dbReference type="ARBA" id="ARBA00022679"/>
    </source>
</evidence>
<keyword evidence="9" id="KW-0677">Repeat</keyword>
<dbReference type="Gene3D" id="3.80.10.10">
    <property type="entry name" value="Ribonuclease Inhibitor"/>
    <property type="match status" value="1"/>
</dbReference>
<feature type="binding site" evidence="18">
    <location>
        <position position="604"/>
    </location>
    <ligand>
        <name>ATP</name>
        <dbReference type="ChEBI" id="CHEBI:30616"/>
    </ligand>
</feature>
<dbReference type="EC" id="2.7.11.1" evidence="2"/>
<keyword evidence="8 20" id="KW-0732">Signal</keyword>
<dbReference type="Gene3D" id="3.30.200.20">
    <property type="entry name" value="Phosphorylase Kinase, domain 1"/>
    <property type="match status" value="1"/>
</dbReference>
<dbReference type="InterPro" id="IPR001245">
    <property type="entry name" value="Ser-Thr/Tyr_kinase_cat_dom"/>
</dbReference>
<keyword evidence="13 19" id="KW-1133">Transmembrane helix</keyword>
<reference evidence="22" key="1">
    <citation type="submission" date="2020-02" db="EMBL/GenBank/DDBJ databases">
        <authorList>
            <person name="Scholz U."/>
            <person name="Mascher M."/>
            <person name="Fiebig A."/>
        </authorList>
    </citation>
    <scope>NUCLEOTIDE SEQUENCE</scope>
</reference>
<evidence type="ECO:0000256" key="10">
    <source>
        <dbReference type="ARBA" id="ARBA00022741"/>
    </source>
</evidence>
<dbReference type="OrthoDB" id="2017114at2759"/>
<comment type="subcellular location">
    <subcellularLocation>
        <location evidence="1">Cell membrane</location>
        <topology evidence="1">Single-pass membrane protein</topology>
    </subcellularLocation>
</comment>
<keyword evidence="15" id="KW-0675">Receptor</keyword>
<evidence type="ECO:0000256" key="7">
    <source>
        <dbReference type="ARBA" id="ARBA00022692"/>
    </source>
</evidence>
<dbReference type="SMART" id="SM00220">
    <property type="entry name" value="S_TKc"/>
    <property type="match status" value="1"/>
</dbReference>
<sequence length="883" mass="99338">MGLWVLVICILATTSASQGQSMTGFISIDCGLEGDSNYTDSATNIIYSPDALYIDTGENRRVSPETNVTGFFEFYKTLRSFSKGMRNCYTLRPLVKGRKYLVRAVFQYGNFDGRDSPPTFDVYLDVHFWQTVPPKKFSRLEIIAISPGESMQVCLVNKGLGTPYITVLELRTLLDSIYPLVNTSQALVLRGDRTDHGINGSRRYPQDPYDRIWFGLWNSEDWLPKSTNETIEPGTKDFMVPGSILSTAVTTPNVSESINFTVAGILGEKIYVFMYFAELQQLERNETREFNVYANNSLWFRQFRPKYLSAVTLFTNSPGAGGTTTYSLKATGNSTLPPMINAFESHILVQLSALPTQENDTKAITKIRDFYKLKKHWVGDPCEPQNLTWEGLICSNDDSQYHRIVALNLSHAELGGEISPYISELSALVSLDLSNNNLTGEIPSDLIKLSQLQALNLSNNNLTGQVPPILEEKSQNKTFSLRTDGNTDLCTKVHPCETKETKETKKTKKVIVLIAVPVGAIFVILFVLVILLWRIRRGKKTIHDATPEDLQSRRPPENLHSESNQFTFAEIVDITKNFQNQIGKGGFGIVYHGYLRNGIEAAVKMLSKTSSQGPKEFKAEAQILTRVHHKNLVSLLGYCNDQHNLALVYEFMVQGNLRNHLSDHTINHLSWSNRIRIALEVAQGLDYLHSFCKPPIVHRDVKSTNILLNSNMEAKLADFGLSRLFHDDSAYVSTVVAGTPGYLDPEYYQTSKLNEKSDIYSFGIVMLELITGKSPIIDGLEKIFIVSWVQSRIEKGDIFQIVDQRLQGEYDINSVWKYIEIALSCASHYSTQRPSMSDVVMRLKECQSSISSNEIPRNYEDSAQSSAAMFHDSLFHGTNPLVR</sequence>
<dbReference type="FunFam" id="3.30.200.20:FF:000394">
    <property type="entry name" value="Leucine-rich repeat receptor-like protein kinase"/>
    <property type="match status" value="1"/>
</dbReference>
<evidence type="ECO:0000256" key="18">
    <source>
        <dbReference type="PROSITE-ProRule" id="PRU10141"/>
    </source>
</evidence>
<comment type="catalytic activity">
    <reaction evidence="16">
        <text>L-threonyl-[protein] + ATP = O-phospho-L-threonyl-[protein] + ADP + H(+)</text>
        <dbReference type="Rhea" id="RHEA:46608"/>
        <dbReference type="Rhea" id="RHEA-COMP:11060"/>
        <dbReference type="Rhea" id="RHEA-COMP:11605"/>
        <dbReference type="ChEBI" id="CHEBI:15378"/>
        <dbReference type="ChEBI" id="CHEBI:30013"/>
        <dbReference type="ChEBI" id="CHEBI:30616"/>
        <dbReference type="ChEBI" id="CHEBI:61977"/>
        <dbReference type="ChEBI" id="CHEBI:456216"/>
        <dbReference type="EC" id="2.7.11.1"/>
    </reaction>
</comment>
<keyword evidence="11" id="KW-0418">Kinase</keyword>
<dbReference type="InterPro" id="IPR008271">
    <property type="entry name" value="Ser/Thr_kinase_AS"/>
</dbReference>
<keyword evidence="23" id="KW-1185">Reference proteome</keyword>
<name>A0A7I8LJ44_SPIIN</name>
<feature type="signal peptide" evidence="20">
    <location>
        <begin position="1"/>
        <end position="19"/>
    </location>
</feature>
<dbReference type="FunFam" id="3.80.10.10:FF:000129">
    <property type="entry name" value="Leucine-rich repeat receptor-like kinase"/>
    <property type="match status" value="1"/>
</dbReference>
<keyword evidence="14 19" id="KW-0472">Membrane</keyword>
<dbReference type="InterPro" id="IPR024788">
    <property type="entry name" value="Malectin-like_Carb-bd_dom"/>
</dbReference>
<gene>
    <name evidence="22" type="ORF">SI8410_17020735</name>
</gene>
<keyword evidence="3" id="KW-0723">Serine/threonine-protein kinase</keyword>
<evidence type="ECO:0000256" key="12">
    <source>
        <dbReference type="ARBA" id="ARBA00022840"/>
    </source>
</evidence>
<evidence type="ECO:0000256" key="14">
    <source>
        <dbReference type="ARBA" id="ARBA00023136"/>
    </source>
</evidence>
<evidence type="ECO:0000256" key="13">
    <source>
        <dbReference type="ARBA" id="ARBA00022989"/>
    </source>
</evidence>
<dbReference type="Pfam" id="PF12819">
    <property type="entry name" value="Malectin_like"/>
    <property type="match status" value="1"/>
</dbReference>
<dbReference type="EMBL" id="LR746280">
    <property type="protein sequence ID" value="CAA7410057.1"/>
    <property type="molecule type" value="Genomic_DNA"/>
</dbReference>
<feature type="chain" id="PRO_5029844113" description="non-specific serine/threonine protein kinase" evidence="20">
    <location>
        <begin position="20"/>
        <end position="883"/>
    </location>
</feature>
<evidence type="ECO:0000256" key="15">
    <source>
        <dbReference type="ARBA" id="ARBA00023170"/>
    </source>
</evidence>
<evidence type="ECO:0000256" key="20">
    <source>
        <dbReference type="SAM" id="SignalP"/>
    </source>
</evidence>
<evidence type="ECO:0000256" key="8">
    <source>
        <dbReference type="ARBA" id="ARBA00022729"/>
    </source>
</evidence>
<dbReference type="GO" id="GO:0004674">
    <property type="term" value="F:protein serine/threonine kinase activity"/>
    <property type="evidence" value="ECO:0007669"/>
    <property type="project" value="UniProtKB-KW"/>
</dbReference>
<evidence type="ECO:0000259" key="21">
    <source>
        <dbReference type="PROSITE" id="PS50011"/>
    </source>
</evidence>
<dbReference type="InterPro" id="IPR000719">
    <property type="entry name" value="Prot_kinase_dom"/>
</dbReference>
<dbReference type="GO" id="GO:0005524">
    <property type="term" value="F:ATP binding"/>
    <property type="evidence" value="ECO:0007669"/>
    <property type="project" value="UniProtKB-UniRule"/>
</dbReference>
<dbReference type="InterPro" id="IPR001611">
    <property type="entry name" value="Leu-rich_rpt"/>
</dbReference>
<keyword evidence="6" id="KW-0808">Transferase</keyword>
<dbReference type="SUPFAM" id="SSF52058">
    <property type="entry name" value="L domain-like"/>
    <property type="match status" value="1"/>
</dbReference>
<dbReference type="CDD" id="cd14066">
    <property type="entry name" value="STKc_IRAK"/>
    <property type="match status" value="1"/>
</dbReference>
<evidence type="ECO:0000256" key="2">
    <source>
        <dbReference type="ARBA" id="ARBA00012513"/>
    </source>
</evidence>
<evidence type="ECO:0000256" key="16">
    <source>
        <dbReference type="ARBA" id="ARBA00047899"/>
    </source>
</evidence>
<dbReference type="PROSITE" id="PS00108">
    <property type="entry name" value="PROTEIN_KINASE_ST"/>
    <property type="match status" value="1"/>
</dbReference>
<dbReference type="PROSITE" id="PS00107">
    <property type="entry name" value="PROTEIN_KINASE_ATP"/>
    <property type="match status" value="1"/>
</dbReference>
<evidence type="ECO:0000256" key="9">
    <source>
        <dbReference type="ARBA" id="ARBA00022737"/>
    </source>
</evidence>
<dbReference type="PROSITE" id="PS50011">
    <property type="entry name" value="PROTEIN_KINASE_DOM"/>
    <property type="match status" value="1"/>
</dbReference>
<evidence type="ECO:0000256" key="19">
    <source>
        <dbReference type="SAM" id="Phobius"/>
    </source>
</evidence>
<keyword evidence="5" id="KW-0433">Leucine-rich repeat</keyword>